<keyword evidence="1 4" id="KW-0812">Transmembrane</keyword>
<feature type="transmembrane region" description="Helical" evidence="4">
    <location>
        <begin position="389"/>
        <end position="409"/>
    </location>
</feature>
<dbReference type="AlphaFoldDB" id="A0A410RRY3"/>
<dbReference type="RefSeq" id="WP_128796479.1">
    <property type="nucleotide sequence ID" value="NZ_CP034669.1"/>
</dbReference>
<evidence type="ECO:0000313" key="6">
    <source>
        <dbReference type="EMBL" id="QAT84561.1"/>
    </source>
</evidence>
<protein>
    <submittedName>
        <fullName evidence="6">Permeases of the major facilitator superfamily</fullName>
    </submittedName>
</protein>
<reference evidence="6 7" key="1">
    <citation type="submission" date="2018-12" db="EMBL/GenBank/DDBJ databases">
        <title>Complete Genome Sequence of the Corallopyronin A producing Myxobacterium Corallococcus coralloides B035.</title>
        <authorList>
            <person name="Bouhired S.M."/>
            <person name="Rupp O."/>
            <person name="Blom J."/>
            <person name="Schaeberle T.F."/>
            <person name="Kehraus S."/>
            <person name="Schiefer A."/>
            <person name="Pfarr K."/>
            <person name="Goesmann A."/>
            <person name="Hoerauf A."/>
            <person name="Koenig G.M."/>
        </authorList>
    </citation>
    <scope>NUCLEOTIDE SEQUENCE [LARGE SCALE GENOMIC DNA]</scope>
    <source>
        <strain evidence="6 7">B035</strain>
    </source>
</reference>
<feature type="transmembrane region" description="Helical" evidence="4">
    <location>
        <begin position="363"/>
        <end position="383"/>
    </location>
</feature>
<keyword evidence="3 4" id="KW-0472">Membrane</keyword>
<feature type="transmembrane region" description="Helical" evidence="4">
    <location>
        <begin position="98"/>
        <end position="115"/>
    </location>
</feature>
<name>A0A410RRY3_CORCK</name>
<feature type="transmembrane region" description="Helical" evidence="4">
    <location>
        <begin position="262"/>
        <end position="285"/>
    </location>
</feature>
<evidence type="ECO:0000313" key="7">
    <source>
        <dbReference type="Proteomes" id="UP000288758"/>
    </source>
</evidence>
<evidence type="ECO:0000256" key="2">
    <source>
        <dbReference type="ARBA" id="ARBA00022989"/>
    </source>
</evidence>
<dbReference type="CDD" id="cd17324">
    <property type="entry name" value="MFS_NepI_like"/>
    <property type="match status" value="1"/>
</dbReference>
<dbReference type="Pfam" id="PF07690">
    <property type="entry name" value="MFS_1"/>
    <property type="match status" value="1"/>
</dbReference>
<feature type="domain" description="Major facilitator superfamily (MFS) profile" evidence="5">
    <location>
        <begin position="31"/>
        <end position="414"/>
    </location>
</feature>
<accession>A0A410RRY3</accession>
<dbReference type="EMBL" id="CP034669">
    <property type="protein sequence ID" value="QAT84561.1"/>
    <property type="molecule type" value="Genomic_DNA"/>
</dbReference>
<evidence type="ECO:0000256" key="3">
    <source>
        <dbReference type="ARBA" id="ARBA00023136"/>
    </source>
</evidence>
<feature type="transmembrane region" description="Helical" evidence="4">
    <location>
        <begin position="235"/>
        <end position="256"/>
    </location>
</feature>
<dbReference type="InterPro" id="IPR020846">
    <property type="entry name" value="MFS_dom"/>
</dbReference>
<dbReference type="PANTHER" id="PTHR42910:SF1">
    <property type="entry name" value="MAJOR FACILITATOR SUPERFAMILY (MFS) PROFILE DOMAIN-CONTAINING PROTEIN"/>
    <property type="match status" value="1"/>
</dbReference>
<evidence type="ECO:0000256" key="4">
    <source>
        <dbReference type="SAM" id="Phobius"/>
    </source>
</evidence>
<evidence type="ECO:0000259" key="5">
    <source>
        <dbReference type="PROSITE" id="PS50850"/>
    </source>
</evidence>
<organism evidence="6 7">
    <name type="scientific">Corallococcus coralloides</name>
    <name type="common">Myxococcus coralloides</name>
    <dbReference type="NCBI Taxonomy" id="184914"/>
    <lineage>
        <taxon>Bacteria</taxon>
        <taxon>Pseudomonadati</taxon>
        <taxon>Myxococcota</taxon>
        <taxon>Myxococcia</taxon>
        <taxon>Myxococcales</taxon>
        <taxon>Cystobacterineae</taxon>
        <taxon>Myxococcaceae</taxon>
        <taxon>Corallococcus</taxon>
    </lineage>
</organism>
<dbReference type="PROSITE" id="PS50850">
    <property type="entry name" value="MFS"/>
    <property type="match status" value="1"/>
</dbReference>
<gene>
    <name evidence="6" type="primary">ydeR</name>
    <name evidence="6" type="ORF">EJ065_2991</name>
</gene>
<dbReference type="InterPro" id="IPR011701">
    <property type="entry name" value="MFS"/>
</dbReference>
<proteinExistence type="predicted"/>
<dbReference type="Proteomes" id="UP000288758">
    <property type="component" value="Chromosome"/>
</dbReference>
<dbReference type="GO" id="GO:0022857">
    <property type="term" value="F:transmembrane transporter activity"/>
    <property type="evidence" value="ECO:0007669"/>
    <property type="project" value="InterPro"/>
</dbReference>
<feature type="transmembrane region" description="Helical" evidence="4">
    <location>
        <begin position="297"/>
        <end position="319"/>
    </location>
</feature>
<feature type="transmembrane region" description="Helical" evidence="4">
    <location>
        <begin position="68"/>
        <end position="86"/>
    </location>
</feature>
<dbReference type="PANTHER" id="PTHR42910">
    <property type="entry name" value="TRANSPORTER SCO4007-RELATED"/>
    <property type="match status" value="1"/>
</dbReference>
<feature type="transmembrane region" description="Helical" evidence="4">
    <location>
        <begin position="325"/>
        <end position="351"/>
    </location>
</feature>
<dbReference type="Gene3D" id="1.20.1250.20">
    <property type="entry name" value="MFS general substrate transporter like domains"/>
    <property type="match status" value="1"/>
</dbReference>
<feature type="transmembrane region" description="Helical" evidence="4">
    <location>
        <begin position="31"/>
        <end position="48"/>
    </location>
</feature>
<evidence type="ECO:0000256" key="1">
    <source>
        <dbReference type="ARBA" id="ARBA00022692"/>
    </source>
</evidence>
<feature type="transmembrane region" description="Helical" evidence="4">
    <location>
        <begin position="184"/>
        <end position="204"/>
    </location>
</feature>
<dbReference type="InterPro" id="IPR036259">
    <property type="entry name" value="MFS_trans_sf"/>
</dbReference>
<dbReference type="SUPFAM" id="SSF103473">
    <property type="entry name" value="MFS general substrate transporter"/>
    <property type="match status" value="1"/>
</dbReference>
<keyword evidence="2 4" id="KW-1133">Transmembrane helix</keyword>
<sequence length="416" mass="42361">MSFIHAVHGTAGNGARPSPVSAASTSLSHGLRLLLAASAGLSVASIYYSQPMLGVMGSTLGASDTAVGLVPMLTQLGYALGILLLTPLGDRFDRRGIILIKAALLSVALLLGGLAPGIQLLLVVSFAVGLTATVAQDIVPAAATLAPEHERGKVVGTVMTGLLLGILLSRVISGVVAERFGWRAMFLVAAASVAFVGVAAWRGLPRFHPTNTLSYGALLGSLGALWRKHGALRRAALAQGLISIGFSAFWSTLAVMLHGAPFHLGSAAAGAFGLAGAAGALGAPVAGRIADRYGPEVVTRLGAGLTVVSFATMFAAPWLEPHHRLWLIGASAIGFDLGAQVTLVAHQTLVFGIEPAARSRLNALLFAGVFIGMSVGAASGSLVLARWGWVGVTLLATASALGALLVRMFPAARAAR</sequence>
<feature type="transmembrane region" description="Helical" evidence="4">
    <location>
        <begin position="154"/>
        <end position="172"/>
    </location>
</feature>